<evidence type="ECO:0000256" key="1">
    <source>
        <dbReference type="SAM" id="MobiDB-lite"/>
    </source>
</evidence>
<name>A0A8S9WRJ0_APOLU</name>
<evidence type="ECO:0000313" key="2">
    <source>
        <dbReference type="EMBL" id="KAF6198748.1"/>
    </source>
</evidence>
<keyword evidence="3" id="KW-1185">Reference proteome</keyword>
<evidence type="ECO:0000313" key="3">
    <source>
        <dbReference type="Proteomes" id="UP000466442"/>
    </source>
</evidence>
<organism evidence="2 3">
    <name type="scientific">Apolygus lucorum</name>
    <name type="common">Small green plant bug</name>
    <name type="synonym">Lygocoris lucorum</name>
    <dbReference type="NCBI Taxonomy" id="248454"/>
    <lineage>
        <taxon>Eukaryota</taxon>
        <taxon>Metazoa</taxon>
        <taxon>Ecdysozoa</taxon>
        <taxon>Arthropoda</taxon>
        <taxon>Hexapoda</taxon>
        <taxon>Insecta</taxon>
        <taxon>Pterygota</taxon>
        <taxon>Neoptera</taxon>
        <taxon>Paraneoptera</taxon>
        <taxon>Hemiptera</taxon>
        <taxon>Heteroptera</taxon>
        <taxon>Panheteroptera</taxon>
        <taxon>Cimicomorpha</taxon>
        <taxon>Miridae</taxon>
        <taxon>Mirini</taxon>
        <taxon>Apolygus</taxon>
    </lineage>
</organism>
<protein>
    <submittedName>
        <fullName evidence="2">Uncharacterized protein</fullName>
    </submittedName>
</protein>
<feature type="region of interest" description="Disordered" evidence="1">
    <location>
        <begin position="84"/>
        <end position="122"/>
    </location>
</feature>
<sequence length="122" mass="14002">MSSVWKEEPMDPQPDQEDFPQLPDVQEEPPLQPQMDILMRPIQQLLENNSKFLEMEPLFDILVSSLAEFKLHQANINIEEDIKEASEEATTPGFKDPETRIPSSRRGWTSADLTLPENSPIK</sequence>
<comment type="caution">
    <text evidence="2">The sequence shown here is derived from an EMBL/GenBank/DDBJ whole genome shotgun (WGS) entry which is preliminary data.</text>
</comment>
<reference evidence="2" key="1">
    <citation type="journal article" date="2021" name="Mol. Ecol. Resour.">
        <title>Apolygus lucorum genome provides insights into omnivorousness and mesophyll feeding.</title>
        <authorList>
            <person name="Liu Y."/>
            <person name="Liu H."/>
            <person name="Wang H."/>
            <person name="Huang T."/>
            <person name="Liu B."/>
            <person name="Yang B."/>
            <person name="Yin L."/>
            <person name="Li B."/>
            <person name="Zhang Y."/>
            <person name="Zhang S."/>
            <person name="Jiang F."/>
            <person name="Zhang X."/>
            <person name="Ren Y."/>
            <person name="Wang B."/>
            <person name="Wang S."/>
            <person name="Lu Y."/>
            <person name="Wu K."/>
            <person name="Fan W."/>
            <person name="Wang G."/>
        </authorList>
    </citation>
    <scope>NUCLEOTIDE SEQUENCE</scope>
    <source>
        <strain evidence="2">12Hb</strain>
    </source>
</reference>
<dbReference type="Proteomes" id="UP000466442">
    <property type="component" value="Unassembled WGS sequence"/>
</dbReference>
<dbReference type="EMBL" id="WIXP02000015">
    <property type="protein sequence ID" value="KAF6198748.1"/>
    <property type="molecule type" value="Genomic_DNA"/>
</dbReference>
<dbReference type="AlphaFoldDB" id="A0A8S9WRJ0"/>
<feature type="non-terminal residue" evidence="2">
    <location>
        <position position="122"/>
    </location>
</feature>
<accession>A0A8S9WRJ0</accession>
<gene>
    <name evidence="2" type="ORF">GE061_006770</name>
</gene>
<feature type="region of interest" description="Disordered" evidence="1">
    <location>
        <begin position="1"/>
        <end position="32"/>
    </location>
</feature>
<proteinExistence type="predicted"/>